<name>A0A1L7XBK5_9HELO</name>
<sequence>MELIQHQGACNSPKKLQSHLNAYFNTTNFVAFDPSFFDIIGPTAKVEHIITLPPETNLEAACFVKSTNQLFFAAWGFDHDWQYMIDVETNELKNITTDPPTMNAHGCVYYNDSMHVATDGGAGHYASIVKIDPKTLKAETLINNFYQQPFLGSMIWTSILIAISGLRTLNLLGTLYADSTGISSGRPNVKDPFKPRTLLAYDTLGGRPLLRNERLFSNSISYYCDGVRVSRNGLVFCTTGDGVDVIEPKNGLRLGGSG</sequence>
<evidence type="ECO:0000313" key="1">
    <source>
        <dbReference type="EMBL" id="CZR62402.1"/>
    </source>
</evidence>
<protein>
    <recommendedName>
        <fullName evidence="3">SMP-30/Gluconolactonase/LRE-like region domain-containing protein</fullName>
    </recommendedName>
</protein>
<dbReference type="SUPFAM" id="SSF63829">
    <property type="entry name" value="Calcium-dependent phosphotriesterase"/>
    <property type="match status" value="1"/>
</dbReference>
<reference evidence="1 2" key="1">
    <citation type="submission" date="2016-03" db="EMBL/GenBank/DDBJ databases">
        <authorList>
            <person name="Ploux O."/>
        </authorList>
    </citation>
    <scope>NUCLEOTIDE SEQUENCE [LARGE SCALE GENOMIC DNA]</scope>
    <source>
        <strain evidence="1 2">UAMH 11012</strain>
    </source>
</reference>
<dbReference type="EMBL" id="FJOG01000020">
    <property type="protein sequence ID" value="CZR62402.1"/>
    <property type="molecule type" value="Genomic_DNA"/>
</dbReference>
<dbReference type="OrthoDB" id="423498at2759"/>
<gene>
    <name evidence="1" type="ORF">PAC_12299</name>
</gene>
<dbReference type="PANTHER" id="PTHR47064">
    <property type="entry name" value="PUTATIVE (AFU_ORTHOLOGUE AFUA_1G08990)-RELATED"/>
    <property type="match status" value="1"/>
</dbReference>
<dbReference type="InterPro" id="IPR052988">
    <property type="entry name" value="Oryzine_lactonohydrolase"/>
</dbReference>
<evidence type="ECO:0000313" key="2">
    <source>
        <dbReference type="Proteomes" id="UP000184330"/>
    </source>
</evidence>
<dbReference type="Proteomes" id="UP000184330">
    <property type="component" value="Unassembled WGS sequence"/>
</dbReference>
<evidence type="ECO:0008006" key="3">
    <source>
        <dbReference type="Google" id="ProtNLM"/>
    </source>
</evidence>
<accession>A0A1L7XBK5</accession>
<organism evidence="1 2">
    <name type="scientific">Phialocephala subalpina</name>
    <dbReference type="NCBI Taxonomy" id="576137"/>
    <lineage>
        <taxon>Eukaryota</taxon>
        <taxon>Fungi</taxon>
        <taxon>Dikarya</taxon>
        <taxon>Ascomycota</taxon>
        <taxon>Pezizomycotina</taxon>
        <taxon>Leotiomycetes</taxon>
        <taxon>Helotiales</taxon>
        <taxon>Mollisiaceae</taxon>
        <taxon>Phialocephala</taxon>
        <taxon>Phialocephala fortinii species complex</taxon>
    </lineage>
</organism>
<keyword evidence="2" id="KW-1185">Reference proteome</keyword>
<dbReference type="PANTHER" id="PTHR47064:SF2">
    <property type="entry name" value="SMP-30_GLUCONOLACTONASE_LRE-LIKE REGION DOMAIN-CONTAINING PROTEIN-RELATED"/>
    <property type="match status" value="1"/>
</dbReference>
<dbReference type="AlphaFoldDB" id="A0A1L7XBK5"/>
<proteinExistence type="predicted"/>